<name>A0A1S9DSH8_ASPOZ</name>
<sequence length="435" mass="48795">MSLFRRRKVSENSSRQAKPFRYVEFCQNQTSASLCEHQARKVRVDCCFLFSKTQWGQLDDRDSGLMYLDLTFHQPSECKLANATITMTFNHTNEQRGGLKDSVEVTEFFGPQMLSGEKKERHISKCFHMNPKFGAANASFEGVGGSRTLDATLSSRWKFTGSRFTVNDPLSRRSNRAYRQLVWHLEENDLERQTIHNPVIHTALAFHHQSKPFYLDLEIKAKLHSWHHRFKQHLVYPPPSQVSRTRAKINPGVETDPFFAKTARNLNRSMIEASLHPVTEVSDPKPTMELPDQKDESTLSLPGHDLLALAQQLTGQRVILPKQTLAVHNPETHPTPPPSTISNSSTKVESTPNEHQPDKPAPVTLGAYSSNPVEPKTVMMQAPLLQISQLLTALLASLIVGLSKLNSDLARAGKGSLGVQALQDDNYGSLDSKQT</sequence>
<comment type="caution">
    <text evidence="2">The sequence shown here is derived from an EMBL/GenBank/DDBJ whole genome shotgun (WGS) entry which is preliminary data.</text>
</comment>
<dbReference type="AlphaFoldDB" id="A0A1S9DSH8"/>
<evidence type="ECO:0000313" key="2">
    <source>
        <dbReference type="EMBL" id="OOO11846.1"/>
    </source>
</evidence>
<dbReference type="eggNOG" id="ENOG502SJ4R">
    <property type="taxonomic scope" value="Eukaryota"/>
</dbReference>
<dbReference type="VEuPathDB" id="FungiDB:AO090102000412"/>
<proteinExistence type="predicted"/>
<accession>A0A1S9DSH8</accession>
<protein>
    <submittedName>
        <fullName evidence="2">Uncharacterized protein</fullName>
    </submittedName>
</protein>
<feature type="region of interest" description="Disordered" evidence="1">
    <location>
        <begin position="327"/>
        <end position="369"/>
    </location>
</feature>
<evidence type="ECO:0000313" key="3">
    <source>
        <dbReference type="Proteomes" id="UP000190312"/>
    </source>
</evidence>
<evidence type="ECO:0000256" key="1">
    <source>
        <dbReference type="SAM" id="MobiDB-lite"/>
    </source>
</evidence>
<dbReference type="EMBL" id="MKZY01000003">
    <property type="protein sequence ID" value="OOO11846.1"/>
    <property type="molecule type" value="Genomic_DNA"/>
</dbReference>
<reference evidence="2 3" key="1">
    <citation type="submission" date="2016-10" db="EMBL/GenBank/DDBJ databases">
        <title>Genome sequencing of Aspergillus oryzae BCC7051.</title>
        <authorList>
            <person name="Thammarongtham C."/>
            <person name="Vorapreeda T."/>
            <person name="Nookaew I."/>
            <person name="Srisuk T."/>
            <person name="Land M."/>
            <person name="Jeennor S."/>
            <person name="Laoteng K."/>
        </authorList>
    </citation>
    <scope>NUCLEOTIDE SEQUENCE [LARGE SCALE GENOMIC DNA]</scope>
    <source>
        <strain evidence="2 3">BCC7051</strain>
    </source>
</reference>
<dbReference type="OrthoDB" id="3922785at2759"/>
<gene>
    <name evidence="2" type="ORF">OAory_01083160</name>
</gene>
<feature type="region of interest" description="Disordered" evidence="1">
    <location>
        <begin position="279"/>
        <end position="300"/>
    </location>
</feature>
<organism evidence="2 3">
    <name type="scientific">Aspergillus oryzae</name>
    <name type="common">Yellow koji mold</name>
    <dbReference type="NCBI Taxonomy" id="5062"/>
    <lineage>
        <taxon>Eukaryota</taxon>
        <taxon>Fungi</taxon>
        <taxon>Dikarya</taxon>
        <taxon>Ascomycota</taxon>
        <taxon>Pezizomycotina</taxon>
        <taxon>Eurotiomycetes</taxon>
        <taxon>Eurotiomycetidae</taxon>
        <taxon>Eurotiales</taxon>
        <taxon>Aspergillaceae</taxon>
        <taxon>Aspergillus</taxon>
        <taxon>Aspergillus subgen. Circumdati</taxon>
    </lineage>
</organism>
<dbReference type="Proteomes" id="UP000190312">
    <property type="component" value="Unassembled WGS sequence"/>
</dbReference>